<keyword evidence="4" id="KW-1185">Reference proteome</keyword>
<dbReference type="SUPFAM" id="SSF55347">
    <property type="entry name" value="Glyceraldehyde-3-phosphate dehydrogenase-like, C-terminal domain"/>
    <property type="match status" value="1"/>
</dbReference>
<dbReference type="PANTHER" id="PTHR43377:SF1">
    <property type="entry name" value="BILIVERDIN REDUCTASE A"/>
    <property type="match status" value="1"/>
</dbReference>
<dbReference type="Proteomes" id="UP001430990">
    <property type="component" value="Chromosome"/>
</dbReference>
<dbReference type="RefSeq" id="WP_231142849.1">
    <property type="nucleotide sequence ID" value="NZ_CP088100.1"/>
</dbReference>
<protein>
    <submittedName>
        <fullName evidence="3">Gfo/Idh/MocA family oxidoreductase</fullName>
    </submittedName>
</protein>
<dbReference type="Gene3D" id="3.40.50.720">
    <property type="entry name" value="NAD(P)-binding Rossmann-like Domain"/>
    <property type="match status" value="1"/>
</dbReference>
<gene>
    <name evidence="3" type="ORF">BjapCC829_34215</name>
</gene>
<dbReference type="Gene3D" id="3.30.360.10">
    <property type="entry name" value="Dihydrodipicolinate Reductase, domain 2"/>
    <property type="match status" value="1"/>
</dbReference>
<dbReference type="SUPFAM" id="SSF51735">
    <property type="entry name" value="NAD(P)-binding Rossmann-fold domains"/>
    <property type="match status" value="1"/>
</dbReference>
<evidence type="ECO:0000259" key="2">
    <source>
        <dbReference type="Pfam" id="PF22725"/>
    </source>
</evidence>
<evidence type="ECO:0000313" key="4">
    <source>
        <dbReference type="Proteomes" id="UP001430990"/>
    </source>
</evidence>
<evidence type="ECO:0000313" key="3">
    <source>
        <dbReference type="EMBL" id="UFW84946.1"/>
    </source>
</evidence>
<proteinExistence type="predicted"/>
<dbReference type="Pfam" id="PF22725">
    <property type="entry name" value="GFO_IDH_MocA_C3"/>
    <property type="match status" value="1"/>
</dbReference>
<sequence length="346" mass="37512">MPASSEMLDIAIIGAAHPHVEYVLSEIAVRTDVRVVAVADHDPARRTELERRTKTPGYADPNALLDAHRVRAAAVFTEFGLRAPIVVELLRRGIFAIADKPMAVTLAQLALIEETLAGRNLLTLLLEKRFYPVTLALRSVIDSGQLGDIVSITATGPHKLVPSRRPAWMFEPSTYGGILADLTVHDIDLALWLTGYTSGTISGWISSTPAAGTTNFPALGRAILACDGGPEFAIEVDWIQPEASPRHGDYAMRISGTKGRADVLFAENRLLVETATRPGAKSTCPWAPRPPASSLIISPAARPCRLRPTRPCAPRVSQYLLRRARPTAENPCDGVNQWRAAARSVR</sequence>
<reference evidence="3" key="1">
    <citation type="submission" date="2021-11" db="EMBL/GenBank/DDBJ databases">
        <title>Australian commercial rhizobial inoculants.</title>
        <authorList>
            <person name="Kohlmeier M.G."/>
            <person name="O'Hara G.W."/>
            <person name="Colombi E."/>
            <person name="Ramsay J.P."/>
            <person name="Terpolilli J."/>
        </authorList>
    </citation>
    <scope>NUCLEOTIDE SEQUENCE</scope>
    <source>
        <strain evidence="3">CC829</strain>
    </source>
</reference>
<dbReference type="EMBL" id="CP088100">
    <property type="protein sequence ID" value="UFW84946.1"/>
    <property type="molecule type" value="Genomic_DNA"/>
</dbReference>
<dbReference type="InterPro" id="IPR000683">
    <property type="entry name" value="Gfo/Idh/MocA-like_OxRdtase_N"/>
</dbReference>
<accession>A0ABY3QJ01</accession>
<organism evidence="3 4">
    <name type="scientific">Bradyrhizobium barranii</name>
    <dbReference type="NCBI Taxonomy" id="2992140"/>
    <lineage>
        <taxon>Bacteria</taxon>
        <taxon>Pseudomonadati</taxon>
        <taxon>Pseudomonadota</taxon>
        <taxon>Alphaproteobacteria</taxon>
        <taxon>Hyphomicrobiales</taxon>
        <taxon>Nitrobacteraceae</taxon>
        <taxon>Bradyrhizobium</taxon>
    </lineage>
</organism>
<feature type="domain" description="GFO/IDH/MocA-like oxidoreductase" evidence="2">
    <location>
        <begin position="135"/>
        <end position="261"/>
    </location>
</feature>
<dbReference type="PANTHER" id="PTHR43377">
    <property type="entry name" value="BILIVERDIN REDUCTASE A"/>
    <property type="match status" value="1"/>
</dbReference>
<name>A0ABY3QJ01_9BRAD</name>
<evidence type="ECO:0000259" key="1">
    <source>
        <dbReference type="Pfam" id="PF01408"/>
    </source>
</evidence>
<dbReference type="InterPro" id="IPR051450">
    <property type="entry name" value="Gfo/Idh/MocA_Oxidoreductases"/>
</dbReference>
<dbReference type="InterPro" id="IPR055170">
    <property type="entry name" value="GFO_IDH_MocA-like_dom"/>
</dbReference>
<feature type="domain" description="Gfo/Idh/MocA-like oxidoreductase N-terminal" evidence="1">
    <location>
        <begin position="9"/>
        <end position="115"/>
    </location>
</feature>
<dbReference type="InterPro" id="IPR036291">
    <property type="entry name" value="NAD(P)-bd_dom_sf"/>
</dbReference>
<dbReference type="Pfam" id="PF01408">
    <property type="entry name" value="GFO_IDH_MocA"/>
    <property type="match status" value="1"/>
</dbReference>